<feature type="region of interest" description="Disordered" evidence="1">
    <location>
        <begin position="146"/>
        <end position="165"/>
    </location>
</feature>
<evidence type="ECO:0000256" key="1">
    <source>
        <dbReference type="SAM" id="MobiDB-lite"/>
    </source>
</evidence>
<gene>
    <name evidence="2" type="ORF">MICPUN_108786</name>
</gene>
<proteinExistence type="predicted"/>
<organism evidence="2 3">
    <name type="scientific">Micromonas commoda (strain RCC299 / NOUM17 / CCMP2709)</name>
    <name type="common">Picoplanktonic green alga</name>
    <dbReference type="NCBI Taxonomy" id="296587"/>
    <lineage>
        <taxon>Eukaryota</taxon>
        <taxon>Viridiplantae</taxon>
        <taxon>Chlorophyta</taxon>
        <taxon>Mamiellophyceae</taxon>
        <taxon>Mamiellales</taxon>
        <taxon>Mamiellaceae</taxon>
        <taxon>Micromonas</taxon>
    </lineage>
</organism>
<dbReference type="eggNOG" id="KOG2785">
    <property type="taxonomic scope" value="Eukaryota"/>
</dbReference>
<dbReference type="RefSeq" id="XP_002507936.1">
    <property type="nucleotide sequence ID" value="XM_002507890.1"/>
</dbReference>
<accession>C1FG51</accession>
<dbReference type="STRING" id="296587.C1FG51"/>
<keyword evidence="3" id="KW-1185">Reference proteome</keyword>
<dbReference type="AlphaFoldDB" id="C1FG51"/>
<dbReference type="EMBL" id="CP001575">
    <property type="protein sequence ID" value="ACO69194.1"/>
    <property type="molecule type" value="Genomic_DNA"/>
</dbReference>
<evidence type="ECO:0000313" key="3">
    <source>
        <dbReference type="Proteomes" id="UP000002009"/>
    </source>
</evidence>
<feature type="region of interest" description="Disordered" evidence="1">
    <location>
        <begin position="95"/>
        <end position="129"/>
    </location>
</feature>
<feature type="compositionally biased region" description="Acidic residues" evidence="1">
    <location>
        <begin position="147"/>
        <end position="165"/>
    </location>
</feature>
<dbReference type="GO" id="GO:0042273">
    <property type="term" value="P:ribosomal large subunit biogenesis"/>
    <property type="evidence" value="ECO:0007669"/>
    <property type="project" value="TreeGrafter"/>
</dbReference>
<dbReference type="KEGG" id="mis:MICPUN_108786"/>
<dbReference type="PANTHER" id="PTHR13182:SF8">
    <property type="entry name" value="CYTOPLASMIC 60S SUBUNIT BIOGENESIS FACTOR ZNF622"/>
    <property type="match status" value="1"/>
</dbReference>
<feature type="compositionally biased region" description="Acidic residues" evidence="1">
    <location>
        <begin position="98"/>
        <end position="129"/>
    </location>
</feature>
<sequence>MDDLKEHYRSDWHRYNLKRKVAGLPVVGKELFERVMQQAAAGKNGAQKVTGTSHLKRPDELPRSAQRAQRFVQWAENHKEEIQEAEEYARRLAAGEISDGEDHEDGTGEDGAEHDEEGESDDDGDWESMASDEAEEVLARMEKMAMEDQDDEEDYGSESDDDDEEMQLDLSNAPVRLADNGYELIITRDDGTKKRIGPRELRRYYRQRHRPEDNRQSVLAIKAENAERGLVAARVGTGGDKLAKYDQNGRFYGVPPHIAALVKRAQKAARRYEGSRMIMGGSGNKKFDLNGQNVKTKLPKACPY</sequence>
<evidence type="ECO:0000313" key="2">
    <source>
        <dbReference type="EMBL" id="ACO69194.1"/>
    </source>
</evidence>
<dbReference type="InterPro" id="IPR040025">
    <property type="entry name" value="Znf622/Rei1/Reh1"/>
</dbReference>
<dbReference type="GeneID" id="8245863"/>
<dbReference type="PANTHER" id="PTHR13182">
    <property type="entry name" value="ZINC FINGER PROTEIN 622"/>
    <property type="match status" value="1"/>
</dbReference>
<dbReference type="InParanoid" id="C1FG51"/>
<dbReference type="GO" id="GO:0030687">
    <property type="term" value="C:preribosome, large subunit precursor"/>
    <property type="evidence" value="ECO:0007669"/>
    <property type="project" value="TreeGrafter"/>
</dbReference>
<dbReference type="Proteomes" id="UP000002009">
    <property type="component" value="Chromosome 8"/>
</dbReference>
<dbReference type="OrthoDB" id="19329at2759"/>
<feature type="region of interest" description="Disordered" evidence="1">
    <location>
        <begin position="41"/>
        <end position="67"/>
    </location>
</feature>
<protein>
    <submittedName>
        <fullName evidence="2">Uncharacterized protein</fullName>
    </submittedName>
</protein>
<reference evidence="2 3" key="1">
    <citation type="journal article" date="2009" name="Science">
        <title>Green evolution and dynamic adaptations revealed by genomes of the marine picoeukaryotes Micromonas.</title>
        <authorList>
            <person name="Worden A.Z."/>
            <person name="Lee J.H."/>
            <person name="Mock T."/>
            <person name="Rouze P."/>
            <person name="Simmons M.P."/>
            <person name="Aerts A.L."/>
            <person name="Allen A.E."/>
            <person name="Cuvelier M.L."/>
            <person name="Derelle E."/>
            <person name="Everett M.V."/>
            <person name="Foulon E."/>
            <person name="Grimwood J."/>
            <person name="Gundlach H."/>
            <person name="Henrissat B."/>
            <person name="Napoli C."/>
            <person name="McDonald S.M."/>
            <person name="Parker M.S."/>
            <person name="Rombauts S."/>
            <person name="Salamov A."/>
            <person name="Von Dassow P."/>
            <person name="Badger J.H."/>
            <person name="Coutinho P.M."/>
            <person name="Demir E."/>
            <person name="Dubchak I."/>
            <person name="Gentemann C."/>
            <person name="Eikrem W."/>
            <person name="Gready J.E."/>
            <person name="John U."/>
            <person name="Lanier W."/>
            <person name="Lindquist E.A."/>
            <person name="Lucas S."/>
            <person name="Mayer K.F."/>
            <person name="Moreau H."/>
            <person name="Not F."/>
            <person name="Otillar R."/>
            <person name="Panaud O."/>
            <person name="Pangilinan J."/>
            <person name="Paulsen I."/>
            <person name="Piegu B."/>
            <person name="Poliakov A."/>
            <person name="Robbens S."/>
            <person name="Schmutz J."/>
            <person name="Toulza E."/>
            <person name="Wyss T."/>
            <person name="Zelensky A."/>
            <person name="Zhou K."/>
            <person name="Armbrust E.V."/>
            <person name="Bhattacharya D."/>
            <person name="Goodenough U.W."/>
            <person name="Van de Peer Y."/>
            <person name="Grigoriev I.V."/>
        </authorList>
    </citation>
    <scope>NUCLEOTIDE SEQUENCE [LARGE SCALE GENOMIC DNA]</scope>
    <source>
        <strain evidence="3">RCC299 / NOUM17</strain>
    </source>
</reference>
<dbReference type="OMA" id="QRFEKWA"/>
<name>C1FG51_MICCC</name>